<reference evidence="2" key="1">
    <citation type="journal article" date="2020" name="Stud. Mycol.">
        <title>101 Dothideomycetes genomes: a test case for predicting lifestyles and emergence of pathogens.</title>
        <authorList>
            <person name="Haridas S."/>
            <person name="Albert R."/>
            <person name="Binder M."/>
            <person name="Bloem J."/>
            <person name="Labutti K."/>
            <person name="Salamov A."/>
            <person name="Andreopoulos B."/>
            <person name="Baker S."/>
            <person name="Barry K."/>
            <person name="Bills G."/>
            <person name="Bluhm B."/>
            <person name="Cannon C."/>
            <person name="Castanera R."/>
            <person name="Culley D."/>
            <person name="Daum C."/>
            <person name="Ezra D."/>
            <person name="Gonzalez J."/>
            <person name="Henrissat B."/>
            <person name="Kuo A."/>
            <person name="Liang C."/>
            <person name="Lipzen A."/>
            <person name="Lutzoni F."/>
            <person name="Magnuson J."/>
            <person name="Mondo S."/>
            <person name="Nolan M."/>
            <person name="Ohm R."/>
            <person name="Pangilinan J."/>
            <person name="Park H.-J."/>
            <person name="Ramirez L."/>
            <person name="Alfaro M."/>
            <person name="Sun H."/>
            <person name="Tritt A."/>
            <person name="Yoshinaga Y."/>
            <person name="Zwiers L.-H."/>
            <person name="Turgeon B."/>
            <person name="Goodwin S."/>
            <person name="Spatafora J."/>
            <person name="Crous P."/>
            <person name="Grigoriev I."/>
        </authorList>
    </citation>
    <scope>NUCLEOTIDE SEQUENCE</scope>
    <source>
        <strain evidence="2">CBS 122367</strain>
    </source>
</reference>
<accession>A0A6G1IG94</accession>
<sequence length="213" mass="24222">MRSWSSLAVTWRVSVLLGVWIYVVDGQAVLVEQYVSVTRWGRWEGWTEWWLTRESGRVPVRCRPEGCWKCGVPELMDTVVEPQSCLVARDGEGYADSLVVLGELSSATWARFVRAILFDGVVSRRKWYTKMAGVLFHGDHGVDGRRCGCGMGFGRWDAGHGDRCTVWVLQRWFRGFFPEGRSCWFKGVTDAVGDVVWDDGCVRPWLLCDGRSC</sequence>
<organism evidence="2 3">
    <name type="scientific">Lentithecium fluviatile CBS 122367</name>
    <dbReference type="NCBI Taxonomy" id="1168545"/>
    <lineage>
        <taxon>Eukaryota</taxon>
        <taxon>Fungi</taxon>
        <taxon>Dikarya</taxon>
        <taxon>Ascomycota</taxon>
        <taxon>Pezizomycotina</taxon>
        <taxon>Dothideomycetes</taxon>
        <taxon>Pleosporomycetidae</taxon>
        <taxon>Pleosporales</taxon>
        <taxon>Massarineae</taxon>
        <taxon>Lentitheciaceae</taxon>
        <taxon>Lentithecium</taxon>
    </lineage>
</organism>
<evidence type="ECO:0000256" key="1">
    <source>
        <dbReference type="SAM" id="SignalP"/>
    </source>
</evidence>
<feature type="chain" id="PRO_5026239770" description="SRCR domain-containing protein" evidence="1">
    <location>
        <begin position="27"/>
        <end position="213"/>
    </location>
</feature>
<dbReference type="AlphaFoldDB" id="A0A6G1IG94"/>
<protein>
    <recommendedName>
        <fullName evidence="4">SRCR domain-containing protein</fullName>
    </recommendedName>
</protein>
<name>A0A6G1IG94_9PLEO</name>
<evidence type="ECO:0000313" key="3">
    <source>
        <dbReference type="Proteomes" id="UP000799291"/>
    </source>
</evidence>
<proteinExistence type="predicted"/>
<evidence type="ECO:0000313" key="2">
    <source>
        <dbReference type="EMBL" id="KAF2677003.1"/>
    </source>
</evidence>
<keyword evidence="3" id="KW-1185">Reference proteome</keyword>
<evidence type="ECO:0008006" key="4">
    <source>
        <dbReference type="Google" id="ProtNLM"/>
    </source>
</evidence>
<keyword evidence="1" id="KW-0732">Signal</keyword>
<gene>
    <name evidence="2" type="ORF">K458DRAFT_166997</name>
</gene>
<feature type="signal peptide" evidence="1">
    <location>
        <begin position="1"/>
        <end position="26"/>
    </location>
</feature>
<dbReference type="EMBL" id="MU005627">
    <property type="protein sequence ID" value="KAF2677003.1"/>
    <property type="molecule type" value="Genomic_DNA"/>
</dbReference>
<dbReference type="Proteomes" id="UP000799291">
    <property type="component" value="Unassembled WGS sequence"/>
</dbReference>